<dbReference type="FunCoup" id="A0A4R5DDL0">
    <property type="interactions" value="1"/>
</dbReference>
<dbReference type="PROSITE" id="PS50987">
    <property type="entry name" value="HTH_ARSR_2"/>
    <property type="match status" value="1"/>
</dbReference>
<gene>
    <name evidence="5" type="ORF">E1269_13235</name>
</gene>
<dbReference type="GO" id="GO:0003700">
    <property type="term" value="F:DNA-binding transcription factor activity"/>
    <property type="evidence" value="ECO:0007669"/>
    <property type="project" value="InterPro"/>
</dbReference>
<dbReference type="SUPFAM" id="SSF46785">
    <property type="entry name" value="Winged helix' DNA-binding domain"/>
    <property type="match status" value="1"/>
</dbReference>
<keyword evidence="1" id="KW-0805">Transcription regulation</keyword>
<evidence type="ECO:0000256" key="2">
    <source>
        <dbReference type="ARBA" id="ARBA00023125"/>
    </source>
</evidence>
<evidence type="ECO:0000259" key="4">
    <source>
        <dbReference type="PROSITE" id="PS50987"/>
    </source>
</evidence>
<evidence type="ECO:0000313" key="5">
    <source>
        <dbReference type="EMBL" id="TDE09931.1"/>
    </source>
</evidence>
<dbReference type="PANTHER" id="PTHR33154:SF18">
    <property type="entry name" value="ARSENICAL RESISTANCE OPERON REPRESSOR"/>
    <property type="match status" value="1"/>
</dbReference>
<reference evidence="5 6" key="1">
    <citation type="submission" date="2019-03" db="EMBL/GenBank/DDBJ databases">
        <title>Draft genome sequences of novel Actinobacteria.</title>
        <authorList>
            <person name="Sahin N."/>
            <person name="Ay H."/>
            <person name="Saygin H."/>
        </authorList>
    </citation>
    <scope>NUCLEOTIDE SEQUENCE [LARGE SCALE GENOMIC DNA]</scope>
    <source>
        <strain evidence="5 6">5K138</strain>
    </source>
</reference>
<dbReference type="SMART" id="SM00418">
    <property type="entry name" value="HTH_ARSR"/>
    <property type="match status" value="1"/>
</dbReference>
<dbReference type="EMBL" id="SMKZ01000016">
    <property type="protein sequence ID" value="TDE09931.1"/>
    <property type="molecule type" value="Genomic_DNA"/>
</dbReference>
<keyword evidence="6" id="KW-1185">Reference proteome</keyword>
<dbReference type="CDD" id="cd00090">
    <property type="entry name" value="HTH_ARSR"/>
    <property type="match status" value="1"/>
</dbReference>
<dbReference type="InterPro" id="IPR011991">
    <property type="entry name" value="ArsR-like_HTH"/>
</dbReference>
<protein>
    <submittedName>
        <fullName evidence="5">Transcriptional regulator</fullName>
    </submittedName>
</protein>
<dbReference type="InterPro" id="IPR036388">
    <property type="entry name" value="WH-like_DNA-bd_sf"/>
</dbReference>
<dbReference type="Gene3D" id="1.10.10.10">
    <property type="entry name" value="Winged helix-like DNA-binding domain superfamily/Winged helix DNA-binding domain"/>
    <property type="match status" value="1"/>
</dbReference>
<dbReference type="InterPro" id="IPR018334">
    <property type="entry name" value="ArsR_HTH"/>
</dbReference>
<keyword evidence="2" id="KW-0238">DNA-binding</keyword>
<keyword evidence="3" id="KW-0804">Transcription</keyword>
<organism evidence="5 6">
    <name type="scientific">Jiangella asiatica</name>
    <dbReference type="NCBI Taxonomy" id="2530372"/>
    <lineage>
        <taxon>Bacteria</taxon>
        <taxon>Bacillati</taxon>
        <taxon>Actinomycetota</taxon>
        <taxon>Actinomycetes</taxon>
        <taxon>Jiangellales</taxon>
        <taxon>Jiangellaceae</taxon>
        <taxon>Jiangella</taxon>
    </lineage>
</organism>
<comment type="caution">
    <text evidence="5">The sequence shown here is derived from an EMBL/GenBank/DDBJ whole genome shotgun (WGS) entry which is preliminary data.</text>
</comment>
<accession>A0A4R5DDL0</accession>
<feature type="domain" description="HTH arsR-type" evidence="4">
    <location>
        <begin position="30"/>
        <end position="121"/>
    </location>
</feature>
<dbReference type="PANTHER" id="PTHR33154">
    <property type="entry name" value="TRANSCRIPTIONAL REGULATOR, ARSR FAMILY"/>
    <property type="match status" value="1"/>
</dbReference>
<dbReference type="AlphaFoldDB" id="A0A4R5DDL0"/>
<dbReference type="PRINTS" id="PR00778">
    <property type="entry name" value="HTHARSR"/>
</dbReference>
<dbReference type="OrthoDB" id="9798835at2"/>
<dbReference type="Proteomes" id="UP000294739">
    <property type="component" value="Unassembled WGS sequence"/>
</dbReference>
<dbReference type="InterPro" id="IPR051081">
    <property type="entry name" value="HTH_MetalResp_TranReg"/>
</dbReference>
<dbReference type="InterPro" id="IPR001845">
    <property type="entry name" value="HTH_ArsR_DNA-bd_dom"/>
</dbReference>
<name>A0A4R5DDL0_9ACTN</name>
<dbReference type="RefSeq" id="WP_131895182.1">
    <property type="nucleotide sequence ID" value="NZ_SMKZ01000016.1"/>
</dbReference>
<sequence length="121" mass="12811">MTIDTLNADTPAAARPLPVLNACCVPTSTMGDDDAVSLAGMFKALADPARVKILSMLLNADEVCACDVSDGIGKTAATTSHHLKLLRDAGLVTGDRRGTWVYYRVVPERLAAIRDALALTR</sequence>
<proteinExistence type="predicted"/>
<evidence type="ECO:0000256" key="1">
    <source>
        <dbReference type="ARBA" id="ARBA00023015"/>
    </source>
</evidence>
<dbReference type="Pfam" id="PF01022">
    <property type="entry name" value="HTH_5"/>
    <property type="match status" value="1"/>
</dbReference>
<dbReference type="GO" id="GO:0003677">
    <property type="term" value="F:DNA binding"/>
    <property type="evidence" value="ECO:0007669"/>
    <property type="project" value="UniProtKB-KW"/>
</dbReference>
<evidence type="ECO:0000256" key="3">
    <source>
        <dbReference type="ARBA" id="ARBA00023163"/>
    </source>
</evidence>
<dbReference type="InParanoid" id="A0A4R5DDL0"/>
<dbReference type="NCBIfam" id="NF033788">
    <property type="entry name" value="HTH_metalloreg"/>
    <property type="match status" value="1"/>
</dbReference>
<evidence type="ECO:0000313" key="6">
    <source>
        <dbReference type="Proteomes" id="UP000294739"/>
    </source>
</evidence>
<dbReference type="PROSITE" id="PS00846">
    <property type="entry name" value="HTH_ARSR_1"/>
    <property type="match status" value="1"/>
</dbReference>
<dbReference type="InterPro" id="IPR036390">
    <property type="entry name" value="WH_DNA-bd_sf"/>
</dbReference>